<evidence type="ECO:0000256" key="2">
    <source>
        <dbReference type="ARBA" id="ARBA00022692"/>
    </source>
</evidence>
<proteinExistence type="predicted"/>
<comment type="subcellular location">
    <subcellularLocation>
        <location evidence="1">Membrane</location>
    </subcellularLocation>
</comment>
<dbReference type="GO" id="GO:0019867">
    <property type="term" value="C:outer membrane"/>
    <property type="evidence" value="ECO:0007669"/>
    <property type="project" value="InterPro"/>
</dbReference>
<keyword evidence="3" id="KW-0732">Signal</keyword>
<dbReference type="Pfam" id="PF01103">
    <property type="entry name" value="Omp85"/>
    <property type="match status" value="1"/>
</dbReference>
<name>A0A6S6SL11_9BACT</name>
<organism evidence="7">
    <name type="scientific">uncultured Sulfurovum sp</name>
    <dbReference type="NCBI Taxonomy" id="269237"/>
    <lineage>
        <taxon>Bacteria</taxon>
        <taxon>Pseudomonadati</taxon>
        <taxon>Campylobacterota</taxon>
        <taxon>Epsilonproteobacteria</taxon>
        <taxon>Campylobacterales</taxon>
        <taxon>Sulfurovaceae</taxon>
        <taxon>Sulfurovum</taxon>
        <taxon>environmental samples</taxon>
    </lineage>
</organism>
<dbReference type="PANTHER" id="PTHR12815">
    <property type="entry name" value="SORTING AND ASSEMBLY MACHINERY SAMM50 PROTEIN FAMILY MEMBER"/>
    <property type="match status" value="1"/>
</dbReference>
<keyword evidence="2" id="KW-0812">Transmembrane</keyword>
<keyword evidence="4" id="KW-0472">Membrane</keyword>
<reference evidence="7" key="1">
    <citation type="submission" date="2020-01" db="EMBL/GenBank/DDBJ databases">
        <authorList>
            <person name="Meier V. D."/>
            <person name="Meier V D."/>
        </authorList>
    </citation>
    <scope>NUCLEOTIDE SEQUENCE</scope>
    <source>
        <strain evidence="7">HLG_WM_MAG_06</strain>
    </source>
</reference>
<evidence type="ECO:0000256" key="4">
    <source>
        <dbReference type="ARBA" id="ARBA00023136"/>
    </source>
</evidence>
<dbReference type="PANTHER" id="PTHR12815:SF47">
    <property type="entry name" value="TRANSLOCATION AND ASSEMBLY MODULE SUBUNIT TAMA"/>
    <property type="match status" value="1"/>
</dbReference>
<dbReference type="Gene3D" id="3.10.20.310">
    <property type="entry name" value="membrane protein fhac"/>
    <property type="match status" value="2"/>
</dbReference>
<sequence length="580" mass="66616">MKSQISKYCLIFLILTNLLTAKKADSVLTPIIFEGNQEVSTAELEEVVGVDKPPFYAFWKDDTSKVDIKLRERLNETFTLFYKNEGFYEANISHKIMAQGVKISIEENRPIIIDEIAIDSDLDIKQEMNLVEKTRFRANDFSEMKKNIKKKLLLEGYCSPALETKAYLSLEDYSARIVVDLKKRKLCHFGKVNIETNSSTMENDIIRSRLHFEEGDVFDISKIQESYESLYSLESFDQLNLDYSRNLYNVKPVDIKFKEVSKKIHTRMGIGYATDLKFQAKLYAEYKNFKGNGKKLVFDGLYSSIQKIVEARFFVPYVFSINGYHFDFQNSLGYAEEDDIHPFDEKVLYDRLYLSHSSSDWYNSVGVGFEQIETINTGAANDKHFLIYPFMRLVYDKRDSKLNPKNGIYFSHEMEYGLPYSSESTAYLKYIEELRLIYTYNDITFSSVGRMGSIEVYDNNLPDSKKFFAGGAFSNRAYGYDRIGITESATSDALLGGFTLANLSVEANFPLYKSFRGAVFSDNTMISDNQGIWEFSNKVLTSAGIGFRYLTPIGPFKIDMGVNVHNTDEKAIHFQVGQSF</sequence>
<evidence type="ECO:0000313" key="7">
    <source>
        <dbReference type="EMBL" id="CAA6805879.1"/>
    </source>
</evidence>
<dbReference type="Gene3D" id="2.40.160.50">
    <property type="entry name" value="membrane protein fhac: a member of the omp85/tpsb transporter family"/>
    <property type="match status" value="1"/>
</dbReference>
<accession>A0A6S6SL11</accession>
<dbReference type="AlphaFoldDB" id="A0A6S6SL11"/>
<dbReference type="EMBL" id="CACVAP010000047">
    <property type="protein sequence ID" value="CAA6805879.1"/>
    <property type="molecule type" value="Genomic_DNA"/>
</dbReference>
<dbReference type="InterPro" id="IPR039910">
    <property type="entry name" value="D15-like"/>
</dbReference>
<keyword evidence="5" id="KW-0998">Cell outer membrane</keyword>
<protein>
    <recommendedName>
        <fullName evidence="6">Bacterial surface antigen (D15) domain-containing protein</fullName>
    </recommendedName>
</protein>
<evidence type="ECO:0000259" key="6">
    <source>
        <dbReference type="Pfam" id="PF01103"/>
    </source>
</evidence>
<feature type="domain" description="Bacterial surface antigen (D15)" evidence="6">
    <location>
        <begin position="288"/>
        <end position="580"/>
    </location>
</feature>
<evidence type="ECO:0000256" key="3">
    <source>
        <dbReference type="ARBA" id="ARBA00022729"/>
    </source>
</evidence>
<evidence type="ECO:0000256" key="1">
    <source>
        <dbReference type="ARBA" id="ARBA00004370"/>
    </source>
</evidence>
<gene>
    <name evidence="7" type="ORF">HELGO_WM3959</name>
</gene>
<evidence type="ECO:0000256" key="5">
    <source>
        <dbReference type="ARBA" id="ARBA00023237"/>
    </source>
</evidence>
<dbReference type="InterPro" id="IPR000184">
    <property type="entry name" value="Bac_surfAg_D15"/>
</dbReference>